<dbReference type="Proteomes" id="UP000078576">
    <property type="component" value="Unassembled WGS sequence"/>
</dbReference>
<dbReference type="EMBL" id="KN714682">
    <property type="protein sequence ID" value="KUI55615.1"/>
    <property type="molecule type" value="Genomic_DNA"/>
</dbReference>
<protein>
    <submittedName>
        <fullName evidence="2">Uncharacterized protein</fullName>
    </submittedName>
</protein>
<accession>A0A194UV93</accession>
<evidence type="ECO:0000313" key="2">
    <source>
        <dbReference type="EMBL" id="KUI55615.1"/>
    </source>
</evidence>
<sequence>MGSRRKANHRPMKKVLRQNRETQHATSADVTPSEQRAPDDEERLDDEEELHRPYKPHLPQYNSYGAGAPQQPRQVEYFTLRIQVK</sequence>
<dbReference type="AlphaFoldDB" id="A0A194UV93"/>
<feature type="compositionally biased region" description="Polar residues" evidence="1">
    <location>
        <begin position="24"/>
        <end position="34"/>
    </location>
</feature>
<proteinExistence type="predicted"/>
<feature type="compositionally biased region" description="Acidic residues" evidence="1">
    <location>
        <begin position="39"/>
        <end position="48"/>
    </location>
</feature>
<feature type="region of interest" description="Disordered" evidence="1">
    <location>
        <begin position="1"/>
        <end position="71"/>
    </location>
</feature>
<evidence type="ECO:0000256" key="1">
    <source>
        <dbReference type="SAM" id="MobiDB-lite"/>
    </source>
</evidence>
<evidence type="ECO:0000313" key="3">
    <source>
        <dbReference type="Proteomes" id="UP000078576"/>
    </source>
</evidence>
<name>A0A194UV93_CYTMA</name>
<keyword evidence="3" id="KW-1185">Reference proteome</keyword>
<feature type="compositionally biased region" description="Basic residues" evidence="1">
    <location>
        <begin position="1"/>
        <end position="17"/>
    </location>
</feature>
<reference evidence="3" key="1">
    <citation type="submission" date="2014-12" db="EMBL/GenBank/DDBJ databases">
        <title>Genome Sequence of Valsa Canker Pathogens Uncovers a Specific Adaption of Colonization on Woody Bark.</title>
        <authorList>
            <person name="Yin Z."/>
            <person name="Liu H."/>
            <person name="Gao X."/>
            <person name="Li Z."/>
            <person name="Song N."/>
            <person name="Ke X."/>
            <person name="Dai Q."/>
            <person name="Wu Y."/>
            <person name="Sun Y."/>
            <person name="Xu J.-R."/>
            <person name="Kang Z.K."/>
            <person name="Wang L."/>
            <person name="Huang L."/>
        </authorList>
    </citation>
    <scope>NUCLEOTIDE SEQUENCE [LARGE SCALE GENOMIC DNA]</scope>
    <source>
        <strain evidence="3">SXYL134</strain>
    </source>
</reference>
<organism evidence="2 3">
    <name type="scientific">Cytospora mali</name>
    <name type="common">Apple Valsa canker fungus</name>
    <name type="synonym">Valsa mali</name>
    <dbReference type="NCBI Taxonomy" id="578113"/>
    <lineage>
        <taxon>Eukaryota</taxon>
        <taxon>Fungi</taxon>
        <taxon>Dikarya</taxon>
        <taxon>Ascomycota</taxon>
        <taxon>Pezizomycotina</taxon>
        <taxon>Sordariomycetes</taxon>
        <taxon>Sordariomycetidae</taxon>
        <taxon>Diaporthales</taxon>
        <taxon>Cytosporaceae</taxon>
        <taxon>Cytospora</taxon>
    </lineage>
</organism>
<gene>
    <name evidence="2" type="ORF">VP1G_03074</name>
</gene>